<dbReference type="AlphaFoldDB" id="A0A2T0WVM2"/>
<sequence>MGSKIIQFCIVKSKPSICFVFFCSLLSLFSSVISAQELEAYRMLPEESIVLDGIADEAFWDKVQVATGFRQQEPVPGNPASERTEVRIAYDDQNLYISAKFFDSEPEKIKAFQRRRDSPLDTDDKFVFILDTYNDQRSSFYFEINPLGLMGDGILRTGQGTSINRSWDGIWRAWVVQNPEGWAAEIRIPFMTLNFDPNNDTWGINFLRTIRRKNEDVLWTGFQRNQGINRPQDAGKLVGLHRLNQGVGVEAIPYAIASQVRQREGVNGEKTADYQYNMGGEINYNISPNLKAGITVNTDFAETEVDDRQINLTRFPLFFPERRAFFLEGSNIFLFAPSSGPNPYFSRRIGLQEGRPIPIRHGGRLIGRIKDTDVGFLQVRTGAEGERPGENFTVGRVVQNISDESTIGVVYTRRDTDGDSLPVRQTLGADLSLSTSKFLGNKNLQMEAFFVGHTETFIGDESSLWDRSVRGGRINFPNQPWDAHVSYREFGINYDPAVGFAPRVGFRRLQPSLTYNPLWKESSLIRELSWQYYFEYLMEMDWRPATVNHRVRILGLRFETGDIFQVRLDHNYEWLDRPFDILRDGEYVIQPGDYRNLGYVLTASSAPFRKIGGTLEYSRIGFWTGTQANVTANIFMRPFVGLNMTASWEHSQVRLAEGDFDTHIFRLVSGYDFSPWVSLNFNIQYDNITNFVGTNTRFSWVIDPGNTFFVVYNHNWQRFMERFISIEDRTNIKLAYTFRF</sequence>
<dbReference type="Proteomes" id="UP000238157">
    <property type="component" value="Unassembled WGS sequence"/>
</dbReference>
<feature type="signal peptide" evidence="1">
    <location>
        <begin position="1"/>
        <end position="35"/>
    </location>
</feature>
<dbReference type="CDD" id="cd09618">
    <property type="entry name" value="CBM9_like_2"/>
    <property type="match status" value="1"/>
</dbReference>
<reference evidence="3 4" key="1">
    <citation type="submission" date="2018-03" db="EMBL/GenBank/DDBJ databases">
        <title>Genomic Encyclopedia of Archaeal and Bacterial Type Strains, Phase II (KMG-II): from individual species to whole genera.</title>
        <authorList>
            <person name="Goeker M."/>
        </authorList>
    </citation>
    <scope>NUCLEOTIDE SEQUENCE [LARGE SCALE GENOMIC DNA]</scope>
    <source>
        <strain evidence="3 4">DSM 27929</strain>
    </source>
</reference>
<feature type="domain" description="DUF5916" evidence="2">
    <location>
        <begin position="253"/>
        <end position="352"/>
    </location>
</feature>
<accession>A0A2T0WVM2</accession>
<comment type="caution">
    <text evidence="3">The sequence shown here is derived from an EMBL/GenBank/DDBJ whole genome shotgun (WGS) entry which is preliminary data.</text>
</comment>
<evidence type="ECO:0000313" key="3">
    <source>
        <dbReference type="EMBL" id="PRY90730.1"/>
    </source>
</evidence>
<evidence type="ECO:0000313" key="4">
    <source>
        <dbReference type="Proteomes" id="UP000238157"/>
    </source>
</evidence>
<feature type="chain" id="PRO_5015727722" evidence="1">
    <location>
        <begin position="36"/>
        <end position="740"/>
    </location>
</feature>
<dbReference type="Gene3D" id="2.60.40.1190">
    <property type="match status" value="1"/>
</dbReference>
<dbReference type="SUPFAM" id="SSF49344">
    <property type="entry name" value="CBD9-like"/>
    <property type="match status" value="1"/>
</dbReference>
<name>A0A2T0WVM2_9BACT</name>
<keyword evidence="4" id="KW-1185">Reference proteome</keyword>
<organism evidence="3 4">
    <name type="scientific">Mongoliibacter ruber</name>
    <dbReference type="NCBI Taxonomy" id="1750599"/>
    <lineage>
        <taxon>Bacteria</taxon>
        <taxon>Pseudomonadati</taxon>
        <taxon>Bacteroidota</taxon>
        <taxon>Cytophagia</taxon>
        <taxon>Cytophagales</taxon>
        <taxon>Cyclobacteriaceae</taxon>
        <taxon>Mongoliibacter</taxon>
    </lineage>
</organism>
<dbReference type="EMBL" id="PVTR01000001">
    <property type="protein sequence ID" value="PRY90730.1"/>
    <property type="molecule type" value="Genomic_DNA"/>
</dbReference>
<evidence type="ECO:0000259" key="2">
    <source>
        <dbReference type="Pfam" id="PF19313"/>
    </source>
</evidence>
<evidence type="ECO:0000256" key="1">
    <source>
        <dbReference type="SAM" id="SignalP"/>
    </source>
</evidence>
<protein>
    <submittedName>
        <fullName evidence="3">Carbohydrate binding protein with CBM9 domain</fullName>
    </submittedName>
</protein>
<gene>
    <name evidence="3" type="ORF">CLW00_101395</name>
</gene>
<keyword evidence="1" id="KW-0732">Signal</keyword>
<proteinExistence type="predicted"/>
<dbReference type="InterPro" id="IPR045670">
    <property type="entry name" value="DUF5916"/>
</dbReference>
<dbReference type="Pfam" id="PF19313">
    <property type="entry name" value="DUF5916"/>
    <property type="match status" value="1"/>
</dbReference>